<evidence type="ECO:0000313" key="2">
    <source>
        <dbReference type="EMBL" id="CAG8772386.1"/>
    </source>
</evidence>
<organism evidence="2 3">
    <name type="scientific">Acaulospora morrowiae</name>
    <dbReference type="NCBI Taxonomy" id="94023"/>
    <lineage>
        <taxon>Eukaryota</taxon>
        <taxon>Fungi</taxon>
        <taxon>Fungi incertae sedis</taxon>
        <taxon>Mucoromycota</taxon>
        <taxon>Glomeromycotina</taxon>
        <taxon>Glomeromycetes</taxon>
        <taxon>Diversisporales</taxon>
        <taxon>Acaulosporaceae</taxon>
        <taxon>Acaulospora</taxon>
    </lineage>
</organism>
<evidence type="ECO:0000313" key="3">
    <source>
        <dbReference type="Proteomes" id="UP000789342"/>
    </source>
</evidence>
<reference evidence="2" key="1">
    <citation type="submission" date="2021-06" db="EMBL/GenBank/DDBJ databases">
        <authorList>
            <person name="Kallberg Y."/>
            <person name="Tangrot J."/>
            <person name="Rosling A."/>
        </authorList>
    </citation>
    <scope>NUCLEOTIDE SEQUENCE</scope>
    <source>
        <strain evidence="2">CL551</strain>
    </source>
</reference>
<feature type="region of interest" description="Disordered" evidence="1">
    <location>
        <begin position="1"/>
        <end position="51"/>
    </location>
</feature>
<sequence>LTQNDNITKEFQIGLDMMDQLTDGNESDTEDSEESESASSEEEDEDSSFED</sequence>
<feature type="non-terminal residue" evidence="2">
    <location>
        <position position="51"/>
    </location>
</feature>
<evidence type="ECO:0000256" key="1">
    <source>
        <dbReference type="SAM" id="MobiDB-lite"/>
    </source>
</evidence>
<keyword evidence="3" id="KW-1185">Reference proteome</keyword>
<name>A0A9N9JA33_9GLOM</name>
<proteinExistence type="predicted"/>
<feature type="compositionally biased region" description="Acidic residues" evidence="1">
    <location>
        <begin position="25"/>
        <end position="51"/>
    </location>
</feature>
<dbReference type="EMBL" id="CAJVPV010047322">
    <property type="protein sequence ID" value="CAG8772386.1"/>
    <property type="molecule type" value="Genomic_DNA"/>
</dbReference>
<comment type="caution">
    <text evidence="2">The sequence shown here is derived from an EMBL/GenBank/DDBJ whole genome shotgun (WGS) entry which is preliminary data.</text>
</comment>
<feature type="non-terminal residue" evidence="2">
    <location>
        <position position="1"/>
    </location>
</feature>
<dbReference type="AlphaFoldDB" id="A0A9N9JA33"/>
<gene>
    <name evidence="2" type="ORF">AMORRO_LOCUS16675</name>
</gene>
<dbReference type="Proteomes" id="UP000789342">
    <property type="component" value="Unassembled WGS sequence"/>
</dbReference>
<accession>A0A9N9JA33</accession>
<protein>
    <submittedName>
        <fullName evidence="2">16166_t:CDS:1</fullName>
    </submittedName>
</protein>